<dbReference type="Proteomes" id="UP000008311">
    <property type="component" value="Unassembled WGS sequence"/>
</dbReference>
<gene>
    <name evidence="2" type="ORF">RCOM_0189990</name>
</gene>
<name>B9T153_RICCO</name>
<dbReference type="Pfam" id="PF13962">
    <property type="entry name" value="PGG"/>
    <property type="match status" value="1"/>
</dbReference>
<dbReference type="PANTHER" id="PTHR24128">
    <property type="entry name" value="HOMEOBOX PROTEIN WARIAI"/>
    <property type="match status" value="1"/>
</dbReference>
<proteinExistence type="predicted"/>
<dbReference type="InterPro" id="IPR036770">
    <property type="entry name" value="Ankyrin_rpt-contain_sf"/>
</dbReference>
<feature type="domain" description="PGG" evidence="1">
    <location>
        <begin position="210"/>
        <end position="242"/>
    </location>
</feature>
<dbReference type="InterPro" id="IPR002110">
    <property type="entry name" value="Ankyrin_rpt"/>
</dbReference>
<dbReference type="STRING" id="3988.B9T153"/>
<dbReference type="eggNOG" id="KOG0504">
    <property type="taxonomic scope" value="Eukaryota"/>
</dbReference>
<dbReference type="InterPro" id="IPR026961">
    <property type="entry name" value="PGG_dom"/>
</dbReference>
<dbReference type="Gene3D" id="1.25.40.20">
    <property type="entry name" value="Ankyrin repeat-containing domain"/>
    <property type="match status" value="1"/>
</dbReference>
<evidence type="ECO:0000259" key="1">
    <source>
        <dbReference type="Pfam" id="PF13962"/>
    </source>
</evidence>
<protein>
    <submittedName>
        <fullName evidence="2">Ankyrin repeat-containing protein, putative</fullName>
    </submittedName>
</protein>
<accession>B9T153</accession>
<dbReference type="EMBL" id="EQ974325">
    <property type="protein sequence ID" value="EEF30407.1"/>
    <property type="molecule type" value="Genomic_DNA"/>
</dbReference>
<dbReference type="SUPFAM" id="SSF48403">
    <property type="entry name" value="Ankyrin repeat"/>
    <property type="match status" value="1"/>
</dbReference>
<keyword evidence="3" id="KW-1185">Reference proteome</keyword>
<sequence length="274" mass="30464">MDHRLKEAAEIGNVDTLYAPIKENARRLEFAMEIMNLKPSFLIDVDESLVRVKGKGSVTPLHYAAERGNTAVLVEFFEGCPESIMDVSSDGDTALRIAVKNNQVEALKMLNGWIERSAVAELLLIGAHADIRNSEGLTAMDILQDERLYSFRVQIETYKRFDKWNRFFNHFQTPNYTRTTARVKNLTSMLSLFGAFSVDTARRSQGITSDIRSALLVFDALIATVTYQASLSPPGSVWQGTSSVNSPIRMESPVYITTLGADQASPLRYVGTTA</sequence>
<evidence type="ECO:0000313" key="3">
    <source>
        <dbReference type="Proteomes" id="UP000008311"/>
    </source>
</evidence>
<reference evidence="3" key="1">
    <citation type="journal article" date="2010" name="Nat. Biotechnol.">
        <title>Draft genome sequence of the oilseed species Ricinus communis.</title>
        <authorList>
            <person name="Chan A.P."/>
            <person name="Crabtree J."/>
            <person name="Zhao Q."/>
            <person name="Lorenzi H."/>
            <person name="Orvis J."/>
            <person name="Puiu D."/>
            <person name="Melake-Berhan A."/>
            <person name="Jones K.M."/>
            <person name="Redman J."/>
            <person name="Chen G."/>
            <person name="Cahoon E.B."/>
            <person name="Gedil M."/>
            <person name="Stanke M."/>
            <person name="Haas B.J."/>
            <person name="Wortman J.R."/>
            <person name="Fraser-Liggett C.M."/>
            <person name="Ravel J."/>
            <person name="Rabinowicz P.D."/>
        </authorList>
    </citation>
    <scope>NUCLEOTIDE SEQUENCE [LARGE SCALE GENOMIC DNA]</scope>
    <source>
        <strain evidence="3">cv. Hale</strain>
    </source>
</reference>
<organism evidence="2 3">
    <name type="scientific">Ricinus communis</name>
    <name type="common">Castor bean</name>
    <dbReference type="NCBI Taxonomy" id="3988"/>
    <lineage>
        <taxon>Eukaryota</taxon>
        <taxon>Viridiplantae</taxon>
        <taxon>Streptophyta</taxon>
        <taxon>Embryophyta</taxon>
        <taxon>Tracheophyta</taxon>
        <taxon>Spermatophyta</taxon>
        <taxon>Magnoliopsida</taxon>
        <taxon>eudicotyledons</taxon>
        <taxon>Gunneridae</taxon>
        <taxon>Pentapetalae</taxon>
        <taxon>rosids</taxon>
        <taxon>fabids</taxon>
        <taxon>Malpighiales</taxon>
        <taxon>Euphorbiaceae</taxon>
        <taxon>Acalyphoideae</taxon>
        <taxon>Acalypheae</taxon>
        <taxon>Ricinus</taxon>
    </lineage>
</organism>
<dbReference type="Pfam" id="PF12796">
    <property type="entry name" value="Ank_2"/>
    <property type="match status" value="1"/>
</dbReference>
<dbReference type="AlphaFoldDB" id="B9T153"/>
<dbReference type="PANTHER" id="PTHR24128:SF87">
    <property type="entry name" value="ANKYRIN REPEAT FAMILY PROTEIN"/>
    <property type="match status" value="1"/>
</dbReference>
<dbReference type="InParanoid" id="B9T153"/>
<evidence type="ECO:0000313" key="2">
    <source>
        <dbReference type="EMBL" id="EEF30407.1"/>
    </source>
</evidence>